<dbReference type="RefSeq" id="WP_079711531.1">
    <property type="nucleotide sequence ID" value="NZ_FUZC01000001.1"/>
</dbReference>
<sequence>MGSPLVSVIMPAFNAENFIEAAVNSVIAQTYSNWELFIIDDASTDATLSKVEKFAKQDSRIKIIQNKKNQGTGVSRNKGIKAAQGDFIAFLDADDQWKPRKLEIQLEVMQQQDAAVCFSSYQPIEENGNSRSEIIEALPILTHQKLLKSNYLGNLTGIYSAKKLGKIYAPEIRKRQDWALWLEAVEGGGPAIGVQRCLAKYRVRKGSISGNKLEMLKYNFNVYHKVLGFSFFKSVGYMLVFLKEHFFIKPKQVKRI</sequence>
<accession>A0A2N0U3I7</accession>
<protein>
    <submittedName>
        <fullName evidence="2">Glycosyl transferase</fullName>
    </submittedName>
</protein>
<dbReference type="InterPro" id="IPR001173">
    <property type="entry name" value="Glyco_trans_2-like"/>
</dbReference>
<dbReference type="SUPFAM" id="SSF53448">
    <property type="entry name" value="Nucleotide-diphospho-sugar transferases"/>
    <property type="match status" value="1"/>
</dbReference>
<dbReference type="InterPro" id="IPR029044">
    <property type="entry name" value="Nucleotide-diphossugar_trans"/>
</dbReference>
<comment type="caution">
    <text evidence="2">The sequence shown here is derived from an EMBL/GenBank/DDBJ whole genome shotgun (WGS) entry which is preliminary data.</text>
</comment>
<dbReference type="AlphaFoldDB" id="A0A2N0U3I7"/>
<proteinExistence type="predicted"/>
<dbReference type="OrthoDB" id="9815829at2"/>
<reference evidence="2 3" key="1">
    <citation type="submission" date="2015-10" db="EMBL/GenBank/DDBJ databases">
        <title>Draft genome sequence of Salegentibacter salinarum KCTC 12975.</title>
        <authorList>
            <person name="Lin W."/>
            <person name="Zheng Q."/>
        </authorList>
    </citation>
    <scope>NUCLEOTIDE SEQUENCE [LARGE SCALE GENOMIC DNA]</scope>
    <source>
        <strain evidence="2 3">KCTC 12975</strain>
    </source>
</reference>
<evidence type="ECO:0000259" key="1">
    <source>
        <dbReference type="Pfam" id="PF00535"/>
    </source>
</evidence>
<keyword evidence="2" id="KW-0808">Transferase</keyword>
<dbReference type="STRING" id="447422.SAMN05660903_00382"/>
<dbReference type="Proteomes" id="UP000232673">
    <property type="component" value="Unassembled WGS sequence"/>
</dbReference>
<dbReference type="Gene3D" id="3.90.550.10">
    <property type="entry name" value="Spore Coat Polysaccharide Biosynthesis Protein SpsA, Chain A"/>
    <property type="match status" value="1"/>
</dbReference>
<dbReference type="CDD" id="cd00761">
    <property type="entry name" value="Glyco_tranf_GTA_type"/>
    <property type="match status" value="1"/>
</dbReference>
<name>A0A2N0U3I7_9FLAO</name>
<gene>
    <name evidence="2" type="ORF">APR41_00925</name>
</gene>
<dbReference type="PANTHER" id="PTHR22916:SF3">
    <property type="entry name" value="UDP-GLCNAC:BETAGAL BETA-1,3-N-ACETYLGLUCOSAMINYLTRANSFERASE-LIKE PROTEIN 1"/>
    <property type="match status" value="1"/>
</dbReference>
<feature type="domain" description="Glycosyltransferase 2-like" evidence="1">
    <location>
        <begin position="7"/>
        <end position="136"/>
    </location>
</feature>
<dbReference type="EMBL" id="LKTS01000001">
    <property type="protein sequence ID" value="PKD21582.1"/>
    <property type="molecule type" value="Genomic_DNA"/>
</dbReference>
<evidence type="ECO:0000313" key="2">
    <source>
        <dbReference type="EMBL" id="PKD21582.1"/>
    </source>
</evidence>
<dbReference type="GO" id="GO:0016758">
    <property type="term" value="F:hexosyltransferase activity"/>
    <property type="evidence" value="ECO:0007669"/>
    <property type="project" value="UniProtKB-ARBA"/>
</dbReference>
<dbReference type="PANTHER" id="PTHR22916">
    <property type="entry name" value="GLYCOSYLTRANSFERASE"/>
    <property type="match status" value="1"/>
</dbReference>
<organism evidence="2 3">
    <name type="scientific">Salegentibacter salinarum</name>
    <dbReference type="NCBI Taxonomy" id="447422"/>
    <lineage>
        <taxon>Bacteria</taxon>
        <taxon>Pseudomonadati</taxon>
        <taxon>Bacteroidota</taxon>
        <taxon>Flavobacteriia</taxon>
        <taxon>Flavobacteriales</taxon>
        <taxon>Flavobacteriaceae</taxon>
        <taxon>Salegentibacter</taxon>
    </lineage>
</organism>
<dbReference type="Pfam" id="PF00535">
    <property type="entry name" value="Glycos_transf_2"/>
    <property type="match status" value="1"/>
</dbReference>
<keyword evidence="3" id="KW-1185">Reference proteome</keyword>
<evidence type="ECO:0000313" key="3">
    <source>
        <dbReference type="Proteomes" id="UP000232673"/>
    </source>
</evidence>